<evidence type="ECO:0000313" key="4">
    <source>
        <dbReference type="EMBL" id="QDU09034.1"/>
    </source>
</evidence>
<feature type="domain" description="BD-FAE-like" evidence="3">
    <location>
        <begin position="46"/>
        <end position="250"/>
    </location>
</feature>
<feature type="signal peptide" evidence="2">
    <location>
        <begin position="1"/>
        <end position="20"/>
    </location>
</feature>
<sequence precursor="true">MKARYTLSLLLLIVPLTVPARSFGEEAIQRIKDIEYAKVGKHALLLDLYLPEAKTNPPLLVWIHGGAWRAGSKSNMPLIQLVKNGFAIASADYRLSPVAKFPAQIHDIKAAIRFLRGSASKYGYNARKIGILGSSAGGHLVALMGVTNGHPQLEGDLGDFDQESSSVEAIVDYYGPTNFMTILKQSTPHGLSVRVPALQLLLGDDPTNQPKLAQLASPVFHVDAKDPPLLIIHGDQDPQVPINQSHELHGAYKKHKRNVTFEVIHGGAHGGPEFYDTARIKLVEDFLRKHLADKIAPVNNVQQGK</sequence>
<dbReference type="PANTHER" id="PTHR48081:SF13">
    <property type="entry name" value="ALPHA_BETA HYDROLASE"/>
    <property type="match status" value="1"/>
</dbReference>
<keyword evidence="2" id="KW-0732">Signal</keyword>
<feature type="chain" id="PRO_5021730636" evidence="2">
    <location>
        <begin position="21"/>
        <end position="305"/>
    </location>
</feature>
<keyword evidence="5" id="KW-1185">Reference proteome</keyword>
<protein>
    <submittedName>
        <fullName evidence="4">Carboxylesterase NlhH</fullName>
        <ecNumber evidence="4">3.1.1.1</ecNumber>
    </submittedName>
</protein>
<proteinExistence type="predicted"/>
<dbReference type="PANTHER" id="PTHR48081">
    <property type="entry name" value="AB HYDROLASE SUPERFAMILY PROTEIN C4A8.06C"/>
    <property type="match status" value="1"/>
</dbReference>
<dbReference type="EC" id="3.1.1.1" evidence="4"/>
<name>A0A517WUW6_9PLAN</name>
<dbReference type="AlphaFoldDB" id="A0A517WUW6"/>
<dbReference type="SUPFAM" id="SSF53474">
    <property type="entry name" value="alpha/beta-Hydrolases"/>
    <property type="match status" value="1"/>
</dbReference>
<gene>
    <name evidence="4" type="primary">nlhH_5</name>
    <name evidence="4" type="ORF">V202x_24050</name>
</gene>
<organism evidence="4 5">
    <name type="scientific">Gimesia aquarii</name>
    <dbReference type="NCBI Taxonomy" id="2527964"/>
    <lineage>
        <taxon>Bacteria</taxon>
        <taxon>Pseudomonadati</taxon>
        <taxon>Planctomycetota</taxon>
        <taxon>Planctomycetia</taxon>
        <taxon>Planctomycetales</taxon>
        <taxon>Planctomycetaceae</taxon>
        <taxon>Gimesia</taxon>
    </lineage>
</organism>
<dbReference type="OrthoDB" id="265201at2"/>
<keyword evidence="1 4" id="KW-0378">Hydrolase</keyword>
<dbReference type="InterPro" id="IPR049492">
    <property type="entry name" value="BD-FAE-like_dom"/>
</dbReference>
<reference evidence="4 5" key="1">
    <citation type="submission" date="2019-03" db="EMBL/GenBank/DDBJ databases">
        <title>Deep-cultivation of Planctomycetes and their phenomic and genomic characterization uncovers novel biology.</title>
        <authorList>
            <person name="Wiegand S."/>
            <person name="Jogler M."/>
            <person name="Boedeker C."/>
            <person name="Pinto D."/>
            <person name="Vollmers J."/>
            <person name="Rivas-Marin E."/>
            <person name="Kohn T."/>
            <person name="Peeters S.H."/>
            <person name="Heuer A."/>
            <person name="Rast P."/>
            <person name="Oberbeckmann S."/>
            <person name="Bunk B."/>
            <person name="Jeske O."/>
            <person name="Meyerdierks A."/>
            <person name="Storesund J.E."/>
            <person name="Kallscheuer N."/>
            <person name="Luecker S."/>
            <person name="Lage O.M."/>
            <person name="Pohl T."/>
            <person name="Merkel B.J."/>
            <person name="Hornburger P."/>
            <person name="Mueller R.-W."/>
            <person name="Bruemmer F."/>
            <person name="Labrenz M."/>
            <person name="Spormann A.M."/>
            <person name="Op den Camp H."/>
            <person name="Overmann J."/>
            <person name="Amann R."/>
            <person name="Jetten M.S.M."/>
            <person name="Mascher T."/>
            <person name="Medema M.H."/>
            <person name="Devos D.P."/>
            <person name="Kaster A.-K."/>
            <person name="Ovreas L."/>
            <person name="Rohde M."/>
            <person name="Galperin M.Y."/>
            <person name="Jogler C."/>
        </authorList>
    </citation>
    <scope>NUCLEOTIDE SEQUENCE [LARGE SCALE GENOMIC DNA]</scope>
    <source>
        <strain evidence="4 5">V202</strain>
    </source>
</reference>
<dbReference type="Proteomes" id="UP000318384">
    <property type="component" value="Chromosome"/>
</dbReference>
<evidence type="ECO:0000256" key="2">
    <source>
        <dbReference type="SAM" id="SignalP"/>
    </source>
</evidence>
<evidence type="ECO:0000259" key="3">
    <source>
        <dbReference type="Pfam" id="PF20434"/>
    </source>
</evidence>
<accession>A0A517WUW6</accession>
<dbReference type="Gene3D" id="3.40.50.1820">
    <property type="entry name" value="alpha/beta hydrolase"/>
    <property type="match status" value="1"/>
</dbReference>
<dbReference type="InterPro" id="IPR050300">
    <property type="entry name" value="GDXG_lipolytic_enzyme"/>
</dbReference>
<dbReference type="EMBL" id="CP037422">
    <property type="protein sequence ID" value="QDU09034.1"/>
    <property type="molecule type" value="Genomic_DNA"/>
</dbReference>
<dbReference type="Pfam" id="PF20434">
    <property type="entry name" value="BD-FAE"/>
    <property type="match status" value="1"/>
</dbReference>
<dbReference type="InterPro" id="IPR029058">
    <property type="entry name" value="AB_hydrolase_fold"/>
</dbReference>
<evidence type="ECO:0000256" key="1">
    <source>
        <dbReference type="ARBA" id="ARBA00022801"/>
    </source>
</evidence>
<dbReference type="GO" id="GO:0106435">
    <property type="term" value="F:carboxylesterase activity"/>
    <property type="evidence" value="ECO:0007669"/>
    <property type="project" value="UniProtKB-EC"/>
</dbReference>
<evidence type="ECO:0000313" key="5">
    <source>
        <dbReference type="Proteomes" id="UP000318384"/>
    </source>
</evidence>